<evidence type="ECO:0000313" key="2">
    <source>
        <dbReference type="Proteomes" id="UP000602759"/>
    </source>
</evidence>
<gene>
    <name evidence="1" type="ORF">H8B06_05240</name>
</gene>
<organism evidence="1 2">
    <name type="scientific">Sphingobacterium micropteri</name>
    <dbReference type="NCBI Taxonomy" id="2763501"/>
    <lineage>
        <taxon>Bacteria</taxon>
        <taxon>Pseudomonadati</taxon>
        <taxon>Bacteroidota</taxon>
        <taxon>Sphingobacteriia</taxon>
        <taxon>Sphingobacteriales</taxon>
        <taxon>Sphingobacteriaceae</taxon>
        <taxon>Sphingobacterium</taxon>
    </lineage>
</organism>
<dbReference type="InterPro" id="IPR010921">
    <property type="entry name" value="Trp_repressor/repl_initiator"/>
</dbReference>
<dbReference type="InterPro" id="IPR036388">
    <property type="entry name" value="WH-like_DNA-bd_sf"/>
</dbReference>
<name>A0ABR7YLP0_9SPHI</name>
<evidence type="ECO:0008006" key="3">
    <source>
        <dbReference type="Google" id="ProtNLM"/>
    </source>
</evidence>
<dbReference type="Proteomes" id="UP000602759">
    <property type="component" value="Unassembled WGS sequence"/>
</dbReference>
<proteinExistence type="predicted"/>
<protein>
    <recommendedName>
        <fullName evidence="3">Helix-turn-helix domain-containing protein</fullName>
    </recommendedName>
</protein>
<dbReference type="RefSeq" id="WP_190993247.1">
    <property type="nucleotide sequence ID" value="NZ_JACOIK010000003.1"/>
</dbReference>
<reference evidence="1 2" key="1">
    <citation type="submission" date="2020-08" db="EMBL/GenBank/DDBJ databases">
        <title>Sphingobacterium sp. DN00404 isolated from aquaculture water.</title>
        <authorList>
            <person name="Zhang M."/>
        </authorList>
    </citation>
    <scope>NUCLEOTIDE SEQUENCE [LARGE SCALE GENOMIC DNA]</scope>
    <source>
        <strain evidence="1 2">DN00404</strain>
    </source>
</reference>
<comment type="caution">
    <text evidence="1">The sequence shown here is derived from an EMBL/GenBank/DDBJ whole genome shotgun (WGS) entry which is preliminary data.</text>
</comment>
<keyword evidence="2" id="KW-1185">Reference proteome</keyword>
<sequence>MNRLDTKTKGSYVRYTAKTQESVINALLSGELLLEEAMAKYGILSKKTVIRWLKKHQLEEGNCQTSPYTSS</sequence>
<accession>A0ABR7YLP0</accession>
<dbReference type="Gene3D" id="1.10.10.10">
    <property type="entry name" value="Winged helix-like DNA-binding domain superfamily/Winged helix DNA-binding domain"/>
    <property type="match status" value="1"/>
</dbReference>
<dbReference type="EMBL" id="JACOIK010000003">
    <property type="protein sequence ID" value="MBD1432222.1"/>
    <property type="molecule type" value="Genomic_DNA"/>
</dbReference>
<dbReference type="SUPFAM" id="SSF48295">
    <property type="entry name" value="TrpR-like"/>
    <property type="match status" value="1"/>
</dbReference>
<evidence type="ECO:0000313" key="1">
    <source>
        <dbReference type="EMBL" id="MBD1432222.1"/>
    </source>
</evidence>